<accession>A0ABN9LU53</accession>
<evidence type="ECO:0000313" key="2">
    <source>
        <dbReference type="EMBL" id="CAJ0949885.1"/>
    </source>
</evidence>
<dbReference type="InterPro" id="IPR033583">
    <property type="entry name" value="BEND3"/>
</dbReference>
<evidence type="ECO:0000313" key="3">
    <source>
        <dbReference type="Proteomes" id="UP001176940"/>
    </source>
</evidence>
<sequence>MIRQYTEIYFPDVQEEEVWLQQCVHRINDELESMFLDGSECDDARDDCFESNLPDDLTGIKVEDGADPEKPGRRSKKIWLVPFDFDKVDLPQPDFEVPFPQFLLSKEQVKNIYETSLSIGNFASRLLVRLFPELFTHENLRKQYNCSGSLGKKPLDPVRIKLIRHYVQILYPRAKNDRVWTLEL</sequence>
<protein>
    <recommendedName>
        <fullName evidence="1">BEN domain-containing protein</fullName>
    </recommendedName>
</protein>
<comment type="caution">
    <text evidence="2">The sequence shown here is derived from an EMBL/GenBank/DDBJ whole genome shotgun (WGS) entry which is preliminary data.</text>
</comment>
<organism evidence="2 3">
    <name type="scientific">Ranitomeya imitator</name>
    <name type="common">mimic poison frog</name>
    <dbReference type="NCBI Taxonomy" id="111125"/>
    <lineage>
        <taxon>Eukaryota</taxon>
        <taxon>Metazoa</taxon>
        <taxon>Chordata</taxon>
        <taxon>Craniata</taxon>
        <taxon>Vertebrata</taxon>
        <taxon>Euteleostomi</taxon>
        <taxon>Amphibia</taxon>
        <taxon>Batrachia</taxon>
        <taxon>Anura</taxon>
        <taxon>Neobatrachia</taxon>
        <taxon>Hyloidea</taxon>
        <taxon>Dendrobatidae</taxon>
        <taxon>Dendrobatinae</taxon>
        <taxon>Ranitomeya</taxon>
    </lineage>
</organism>
<dbReference type="PANTHER" id="PTHR28665:SF1">
    <property type="entry name" value="BEN DOMAIN-CONTAINING PROTEIN 3"/>
    <property type="match status" value="1"/>
</dbReference>
<reference evidence="2" key="1">
    <citation type="submission" date="2023-07" db="EMBL/GenBank/DDBJ databases">
        <authorList>
            <person name="Stuckert A."/>
        </authorList>
    </citation>
    <scope>NUCLEOTIDE SEQUENCE</scope>
</reference>
<dbReference type="PANTHER" id="PTHR28665">
    <property type="entry name" value="BEN DOMAIN-CONTAINING PROTEIN 3"/>
    <property type="match status" value="1"/>
</dbReference>
<name>A0ABN9LU53_9NEOB</name>
<dbReference type="PROSITE" id="PS51457">
    <property type="entry name" value="BEN"/>
    <property type="match status" value="1"/>
</dbReference>
<evidence type="ECO:0000259" key="1">
    <source>
        <dbReference type="PROSITE" id="PS51457"/>
    </source>
</evidence>
<dbReference type="Proteomes" id="UP001176940">
    <property type="component" value="Unassembled WGS sequence"/>
</dbReference>
<proteinExistence type="predicted"/>
<keyword evidence="3" id="KW-1185">Reference proteome</keyword>
<feature type="domain" description="BEN" evidence="1">
    <location>
        <begin position="99"/>
        <end position="184"/>
    </location>
</feature>
<dbReference type="EMBL" id="CAUEEQ010030829">
    <property type="protein sequence ID" value="CAJ0949885.1"/>
    <property type="molecule type" value="Genomic_DNA"/>
</dbReference>
<dbReference type="Pfam" id="PF10523">
    <property type="entry name" value="BEN"/>
    <property type="match status" value="1"/>
</dbReference>
<dbReference type="SMART" id="SM01025">
    <property type="entry name" value="BEN"/>
    <property type="match status" value="1"/>
</dbReference>
<dbReference type="InterPro" id="IPR018379">
    <property type="entry name" value="BEN_domain"/>
</dbReference>
<gene>
    <name evidence="2" type="ORF">RIMI_LOCUS12792271</name>
</gene>